<sequence length="136" mass="14675">MLERRERLKLEDGRELRLLSALEVLEARREAEGLARGEAEAALCANACLLARALERGGQPVFADGGAALAGLSAREIGALAGRWAAFDRAENPSPEDGEERLEGLKKAWSTRPMSAFAGACSNALARFRRRSGPNR</sequence>
<accession>A0A174XPQ9</accession>
<evidence type="ECO:0000313" key="1">
    <source>
        <dbReference type="EMBL" id="MDB7935555.1"/>
    </source>
</evidence>
<evidence type="ECO:0000313" key="3">
    <source>
        <dbReference type="Proteomes" id="UP000429811"/>
    </source>
</evidence>
<dbReference type="Proteomes" id="UP000429811">
    <property type="component" value="Unassembled WGS sequence"/>
</dbReference>
<dbReference type="AlphaFoldDB" id="A0A174XPQ9"/>
<reference evidence="1" key="2">
    <citation type="submission" date="2023-01" db="EMBL/GenBank/DDBJ databases">
        <title>Human gut microbiome strain richness.</title>
        <authorList>
            <person name="Chen-Liaw A."/>
        </authorList>
    </citation>
    <scope>NUCLEOTIDE SEQUENCE</scope>
    <source>
        <strain evidence="1">1001287st1_F4_1001285I_161205</strain>
    </source>
</reference>
<dbReference type="EMBL" id="JAQLWV010000047">
    <property type="protein sequence ID" value="MDB7935555.1"/>
    <property type="molecule type" value="Genomic_DNA"/>
</dbReference>
<protein>
    <submittedName>
        <fullName evidence="2">Uncharacterized protein</fullName>
    </submittedName>
</protein>
<organism evidence="2 3">
    <name type="scientific">Flavonifractor plautii</name>
    <name type="common">Fusobacterium plautii</name>
    <dbReference type="NCBI Taxonomy" id="292800"/>
    <lineage>
        <taxon>Bacteria</taxon>
        <taxon>Bacillati</taxon>
        <taxon>Bacillota</taxon>
        <taxon>Clostridia</taxon>
        <taxon>Eubacteriales</taxon>
        <taxon>Oscillospiraceae</taxon>
        <taxon>Flavonifractor</taxon>
    </lineage>
</organism>
<dbReference type="RefSeq" id="WP_055181326.1">
    <property type="nucleotide sequence ID" value="NZ_AP031431.1"/>
</dbReference>
<dbReference type="Proteomes" id="UP001211173">
    <property type="component" value="Unassembled WGS sequence"/>
</dbReference>
<gene>
    <name evidence="2" type="ORF">GKE90_17690</name>
    <name evidence="1" type="ORF">PNE06_20935</name>
</gene>
<name>A0A174XPQ9_FLAPL</name>
<evidence type="ECO:0000313" key="2">
    <source>
        <dbReference type="EMBL" id="MSB50503.1"/>
    </source>
</evidence>
<comment type="caution">
    <text evidence="2">The sequence shown here is derived from an EMBL/GenBank/DDBJ whole genome shotgun (WGS) entry which is preliminary data.</text>
</comment>
<proteinExistence type="predicted"/>
<reference evidence="2 3" key="1">
    <citation type="journal article" date="2019" name="Nat. Med.">
        <title>A library of human gut bacterial isolates paired with longitudinal multiomics data enables mechanistic microbiome research.</title>
        <authorList>
            <person name="Poyet M."/>
            <person name="Groussin M."/>
            <person name="Gibbons S.M."/>
            <person name="Avila-Pacheco J."/>
            <person name="Jiang X."/>
            <person name="Kearney S.M."/>
            <person name="Perrotta A.R."/>
            <person name="Berdy B."/>
            <person name="Zhao S."/>
            <person name="Lieberman T.D."/>
            <person name="Swanson P.K."/>
            <person name="Smith M."/>
            <person name="Roesemann S."/>
            <person name="Alexander J.E."/>
            <person name="Rich S.A."/>
            <person name="Livny J."/>
            <person name="Vlamakis H."/>
            <person name="Clish C."/>
            <person name="Bullock K."/>
            <person name="Deik A."/>
            <person name="Scott J."/>
            <person name="Pierce K.A."/>
            <person name="Xavier R.J."/>
            <person name="Alm E.J."/>
        </authorList>
    </citation>
    <scope>NUCLEOTIDE SEQUENCE [LARGE SCALE GENOMIC DNA]</scope>
    <source>
        <strain evidence="2 3">BIOML-A5</strain>
    </source>
</reference>
<dbReference type="EMBL" id="WKPO01000035">
    <property type="protein sequence ID" value="MSB50503.1"/>
    <property type="molecule type" value="Genomic_DNA"/>
</dbReference>